<evidence type="ECO:0000313" key="2">
    <source>
        <dbReference type="Proteomes" id="UP000625711"/>
    </source>
</evidence>
<sequence>MYYRRSPSVTQQSSEPTVNINENMTANLSSNIPAIRRRLLRSCFSPRGRDGVAYSDRSTLICENLRLRPEAESANQPLRNLHGIRTKSNQGQRSTSAGARVFFAGPFRPETSCINNGLINDPGCTGSGEKLDWFVV</sequence>
<accession>A0A834IE45</accession>
<protein>
    <submittedName>
        <fullName evidence="1">Uncharacterized protein</fullName>
    </submittedName>
</protein>
<proteinExistence type="predicted"/>
<evidence type="ECO:0000313" key="1">
    <source>
        <dbReference type="EMBL" id="KAF7279114.1"/>
    </source>
</evidence>
<gene>
    <name evidence="1" type="ORF">GWI33_007627</name>
</gene>
<reference evidence="1" key="1">
    <citation type="submission" date="2020-08" db="EMBL/GenBank/DDBJ databases">
        <title>Genome sequencing and assembly of the red palm weevil Rhynchophorus ferrugineus.</title>
        <authorList>
            <person name="Dias G.B."/>
            <person name="Bergman C.M."/>
            <person name="Manee M."/>
        </authorList>
    </citation>
    <scope>NUCLEOTIDE SEQUENCE</scope>
    <source>
        <strain evidence="1">AA-2017</strain>
        <tissue evidence="1">Whole larva</tissue>
    </source>
</reference>
<dbReference type="AlphaFoldDB" id="A0A834IE45"/>
<dbReference type="Proteomes" id="UP000625711">
    <property type="component" value="Unassembled WGS sequence"/>
</dbReference>
<dbReference type="EMBL" id="JAACXV010000375">
    <property type="protein sequence ID" value="KAF7279114.1"/>
    <property type="molecule type" value="Genomic_DNA"/>
</dbReference>
<name>A0A834IE45_RHYFE</name>
<keyword evidence="2" id="KW-1185">Reference proteome</keyword>
<organism evidence="1 2">
    <name type="scientific">Rhynchophorus ferrugineus</name>
    <name type="common">Red palm weevil</name>
    <name type="synonym">Curculio ferrugineus</name>
    <dbReference type="NCBI Taxonomy" id="354439"/>
    <lineage>
        <taxon>Eukaryota</taxon>
        <taxon>Metazoa</taxon>
        <taxon>Ecdysozoa</taxon>
        <taxon>Arthropoda</taxon>
        <taxon>Hexapoda</taxon>
        <taxon>Insecta</taxon>
        <taxon>Pterygota</taxon>
        <taxon>Neoptera</taxon>
        <taxon>Endopterygota</taxon>
        <taxon>Coleoptera</taxon>
        <taxon>Polyphaga</taxon>
        <taxon>Cucujiformia</taxon>
        <taxon>Curculionidae</taxon>
        <taxon>Dryophthorinae</taxon>
        <taxon>Rhynchophorus</taxon>
    </lineage>
</organism>
<comment type="caution">
    <text evidence="1">The sequence shown here is derived from an EMBL/GenBank/DDBJ whole genome shotgun (WGS) entry which is preliminary data.</text>
</comment>